<feature type="region of interest" description="Disordered" evidence="1">
    <location>
        <begin position="1"/>
        <end position="22"/>
    </location>
</feature>
<name>A0A523XQ63_UNCT6</name>
<proteinExistence type="predicted"/>
<dbReference type="InterPro" id="IPR056097">
    <property type="entry name" value="DUF7680"/>
</dbReference>
<accession>A0A523XQ63</accession>
<evidence type="ECO:0000256" key="1">
    <source>
        <dbReference type="SAM" id="MobiDB-lite"/>
    </source>
</evidence>
<dbReference type="EMBL" id="SOIP01000237">
    <property type="protein sequence ID" value="TET81453.1"/>
    <property type="molecule type" value="Genomic_DNA"/>
</dbReference>
<evidence type="ECO:0000259" key="2">
    <source>
        <dbReference type="Pfam" id="PF24728"/>
    </source>
</evidence>
<gene>
    <name evidence="3" type="ORF">E3J38_03880</name>
</gene>
<dbReference type="Pfam" id="PF24728">
    <property type="entry name" value="DUF7680"/>
    <property type="match status" value="1"/>
</dbReference>
<dbReference type="Proteomes" id="UP000315534">
    <property type="component" value="Unassembled WGS sequence"/>
</dbReference>
<sequence length="159" mass="18264">MKGKKGRRKARSQRTDETWDVGPLRMSGNTGWRLRRTPRSLKTSSNRREVVSRVLGWKSDVLLPLLVETIQREGNKASTMSERKRPYLISEEEGYRLALGFELVRKTKSLKRAESMVDALRGFEAEEAYLWYAYFSRASSNGKESRLASSLAYLGEALR</sequence>
<feature type="domain" description="DUF7680" evidence="2">
    <location>
        <begin position="44"/>
        <end position="139"/>
    </location>
</feature>
<evidence type="ECO:0000313" key="3">
    <source>
        <dbReference type="EMBL" id="TET81453.1"/>
    </source>
</evidence>
<protein>
    <recommendedName>
        <fullName evidence="2">DUF7680 domain-containing protein</fullName>
    </recommendedName>
</protein>
<dbReference type="AlphaFoldDB" id="A0A523XQ63"/>
<organism evidence="3 4">
    <name type="scientific">candidate division TA06 bacterium</name>
    <dbReference type="NCBI Taxonomy" id="2250710"/>
    <lineage>
        <taxon>Bacteria</taxon>
        <taxon>Bacteria division TA06</taxon>
    </lineage>
</organism>
<reference evidence="3 4" key="1">
    <citation type="submission" date="2019-03" db="EMBL/GenBank/DDBJ databases">
        <title>Metabolic potential of uncultured bacteria and archaea associated with petroleum seepage in deep-sea sediments.</title>
        <authorList>
            <person name="Dong X."/>
            <person name="Hubert C."/>
        </authorList>
    </citation>
    <scope>NUCLEOTIDE SEQUENCE [LARGE SCALE GENOMIC DNA]</scope>
    <source>
        <strain evidence="3">E29_bin36</strain>
    </source>
</reference>
<evidence type="ECO:0000313" key="4">
    <source>
        <dbReference type="Proteomes" id="UP000315534"/>
    </source>
</evidence>
<comment type="caution">
    <text evidence="3">The sequence shown here is derived from an EMBL/GenBank/DDBJ whole genome shotgun (WGS) entry which is preliminary data.</text>
</comment>
<feature type="compositionally biased region" description="Basic residues" evidence="1">
    <location>
        <begin position="1"/>
        <end position="12"/>
    </location>
</feature>